<sequence length="137" mass="14166">MKFILSVILSLAAVHGALSACNGDNCARAVTGTRLGPEGISRRMTDCVDFLRVTITPEPSTTTITLTADPSGGESGGDPSRRNVIEAREVTVVPTDIPVYASACYVPERYSSACSCAGITADTATAPTPTVTETVTV</sequence>
<dbReference type="OrthoDB" id="5596743at2759"/>
<gene>
    <name evidence="2" type="ORF">FGG08_004162</name>
</gene>
<evidence type="ECO:0000256" key="1">
    <source>
        <dbReference type="SAM" id="SignalP"/>
    </source>
</evidence>
<feature type="signal peptide" evidence="1">
    <location>
        <begin position="1"/>
        <end position="19"/>
    </location>
</feature>
<organism evidence="2 3">
    <name type="scientific">Glutinoglossum americanum</name>
    <dbReference type="NCBI Taxonomy" id="1670608"/>
    <lineage>
        <taxon>Eukaryota</taxon>
        <taxon>Fungi</taxon>
        <taxon>Dikarya</taxon>
        <taxon>Ascomycota</taxon>
        <taxon>Pezizomycotina</taxon>
        <taxon>Geoglossomycetes</taxon>
        <taxon>Geoglossales</taxon>
        <taxon>Geoglossaceae</taxon>
        <taxon>Glutinoglossum</taxon>
    </lineage>
</organism>
<protein>
    <submittedName>
        <fullName evidence="2">Uncharacterized protein</fullName>
    </submittedName>
</protein>
<proteinExistence type="predicted"/>
<feature type="chain" id="PRO_5040105893" evidence="1">
    <location>
        <begin position="20"/>
        <end position="137"/>
    </location>
</feature>
<dbReference type="AlphaFoldDB" id="A0A9P8I193"/>
<accession>A0A9P8I193</accession>
<dbReference type="PROSITE" id="PS51257">
    <property type="entry name" value="PROKAR_LIPOPROTEIN"/>
    <property type="match status" value="1"/>
</dbReference>
<evidence type="ECO:0000313" key="3">
    <source>
        <dbReference type="Proteomes" id="UP000698800"/>
    </source>
</evidence>
<dbReference type="Proteomes" id="UP000698800">
    <property type="component" value="Unassembled WGS sequence"/>
</dbReference>
<comment type="caution">
    <text evidence="2">The sequence shown here is derived from an EMBL/GenBank/DDBJ whole genome shotgun (WGS) entry which is preliminary data.</text>
</comment>
<keyword evidence="3" id="KW-1185">Reference proteome</keyword>
<evidence type="ECO:0000313" key="2">
    <source>
        <dbReference type="EMBL" id="KAH0541398.1"/>
    </source>
</evidence>
<name>A0A9P8I193_9PEZI</name>
<dbReference type="EMBL" id="JAGHQL010000080">
    <property type="protein sequence ID" value="KAH0541398.1"/>
    <property type="molecule type" value="Genomic_DNA"/>
</dbReference>
<keyword evidence="1" id="KW-0732">Signal</keyword>
<reference evidence="2" key="1">
    <citation type="submission" date="2021-03" db="EMBL/GenBank/DDBJ databases">
        <title>Comparative genomics and phylogenomic investigation of the class Geoglossomycetes provide insights into ecological specialization and systematics.</title>
        <authorList>
            <person name="Melie T."/>
            <person name="Pirro S."/>
            <person name="Miller A.N."/>
            <person name="Quandt A."/>
        </authorList>
    </citation>
    <scope>NUCLEOTIDE SEQUENCE</scope>
    <source>
        <strain evidence="2">GBOQ0MN5Z8</strain>
    </source>
</reference>